<proteinExistence type="predicted"/>
<name>A0A0A9BTN2_ARUDO</name>
<protein>
    <submittedName>
        <fullName evidence="1">Uncharacterized protein</fullName>
    </submittedName>
</protein>
<organism evidence="1">
    <name type="scientific">Arundo donax</name>
    <name type="common">Giant reed</name>
    <name type="synonym">Donax arundinaceus</name>
    <dbReference type="NCBI Taxonomy" id="35708"/>
    <lineage>
        <taxon>Eukaryota</taxon>
        <taxon>Viridiplantae</taxon>
        <taxon>Streptophyta</taxon>
        <taxon>Embryophyta</taxon>
        <taxon>Tracheophyta</taxon>
        <taxon>Spermatophyta</taxon>
        <taxon>Magnoliopsida</taxon>
        <taxon>Liliopsida</taxon>
        <taxon>Poales</taxon>
        <taxon>Poaceae</taxon>
        <taxon>PACMAD clade</taxon>
        <taxon>Arundinoideae</taxon>
        <taxon>Arundineae</taxon>
        <taxon>Arundo</taxon>
    </lineage>
</organism>
<accession>A0A0A9BTN2</accession>
<sequence>MSGSSIQICPCICHEENDEVLHQNPPILHY</sequence>
<reference evidence="1" key="1">
    <citation type="submission" date="2014-09" db="EMBL/GenBank/DDBJ databases">
        <authorList>
            <person name="Magalhaes I.L.F."/>
            <person name="Oliveira U."/>
            <person name="Santos F.R."/>
            <person name="Vidigal T.H.D.A."/>
            <person name="Brescovit A.D."/>
            <person name="Santos A.J."/>
        </authorList>
    </citation>
    <scope>NUCLEOTIDE SEQUENCE</scope>
    <source>
        <tissue evidence="1">Shoot tissue taken approximately 20 cm above the soil surface</tissue>
    </source>
</reference>
<evidence type="ECO:0000313" key="1">
    <source>
        <dbReference type="EMBL" id="JAD67429.1"/>
    </source>
</evidence>
<dbReference type="AlphaFoldDB" id="A0A0A9BTN2"/>
<reference evidence="1" key="2">
    <citation type="journal article" date="2015" name="Data Brief">
        <title>Shoot transcriptome of the giant reed, Arundo donax.</title>
        <authorList>
            <person name="Barrero R.A."/>
            <person name="Guerrero F.D."/>
            <person name="Moolhuijzen P."/>
            <person name="Goolsby J.A."/>
            <person name="Tidwell J."/>
            <person name="Bellgard S.E."/>
            <person name="Bellgard M.I."/>
        </authorList>
    </citation>
    <scope>NUCLEOTIDE SEQUENCE</scope>
    <source>
        <tissue evidence="1">Shoot tissue taken approximately 20 cm above the soil surface</tissue>
    </source>
</reference>
<dbReference type="EMBL" id="GBRH01230466">
    <property type="protein sequence ID" value="JAD67429.1"/>
    <property type="molecule type" value="Transcribed_RNA"/>
</dbReference>